<reference evidence="4" key="2">
    <citation type="submission" date="2011-01" db="EMBL/GenBank/DDBJ databases">
        <authorList>
            <person name="Zhao B.P."/>
            <person name="Ren Z.A."/>
            <person name="Li C.D."/>
        </authorList>
    </citation>
    <scope>NUCLEOTIDE SEQUENCE</scope>
    <source>
        <strain evidence="4">BPK282A1</strain>
    </source>
</reference>
<evidence type="ECO:0000313" key="10">
    <source>
        <dbReference type="Proteomes" id="UP000318821"/>
    </source>
</evidence>
<feature type="region of interest" description="Disordered" evidence="1">
    <location>
        <begin position="1"/>
        <end position="65"/>
    </location>
</feature>
<reference evidence="5" key="7">
    <citation type="submission" date="2019-02" db="EMBL/GenBank/DDBJ databases">
        <title>FDA dAtabase for Regulatory Grade micrObial Sequences (FDA-ARGOS): Supporting development and validation of Infectious Disease Dx tests.</title>
        <authorList>
            <person name="Duncan R."/>
            <person name="Fisher C."/>
            <person name="Tallon L.J."/>
            <person name="Sadzewicz L."/>
            <person name="Sengamalay N."/>
            <person name="Ott S."/>
            <person name="Godinez A."/>
            <person name="Nagaraj S."/>
            <person name="Nadendla S."/>
            <person name="Sichtig H."/>
        </authorList>
    </citation>
    <scope>NUCLEOTIDE SEQUENCE</scope>
    <source>
        <strain evidence="6">FDAARGOS_360</strain>
        <strain evidence="5">FDAARGOS_361</strain>
    </source>
</reference>
<dbReference type="EMBL" id="CP029534">
    <property type="protein sequence ID" value="AYU83291.1"/>
    <property type="molecule type" value="Genomic_DNA"/>
</dbReference>
<dbReference type="EMBL" id="RHLD01000013">
    <property type="protein sequence ID" value="TPP47852.1"/>
    <property type="molecule type" value="Genomic_DNA"/>
</dbReference>
<organism evidence="2 8">
    <name type="scientific">Leishmania donovani</name>
    <dbReference type="NCBI Taxonomy" id="5661"/>
    <lineage>
        <taxon>Eukaryota</taxon>
        <taxon>Discoba</taxon>
        <taxon>Euglenozoa</taxon>
        <taxon>Kinetoplastea</taxon>
        <taxon>Metakinetoplastina</taxon>
        <taxon>Trypanosomatida</taxon>
        <taxon>Trypanosomatidae</taxon>
        <taxon>Leishmaniinae</taxon>
        <taxon>Leishmania</taxon>
    </lineage>
</organism>
<dbReference type="GeneID" id="13387947"/>
<evidence type="ECO:0000313" key="4">
    <source>
        <dbReference type="EMBL" id="CBZ38390.1"/>
    </source>
</evidence>
<evidence type="ECO:0000256" key="1">
    <source>
        <dbReference type="SAM" id="MobiDB-lite"/>
    </source>
</evidence>
<dbReference type="EMBL" id="FR799622">
    <property type="protein sequence ID" value="CBZ38390.1"/>
    <property type="molecule type" value="Genomic_DNA"/>
</dbReference>
<evidence type="ECO:0000313" key="7">
    <source>
        <dbReference type="Proteomes" id="UP000008980"/>
    </source>
</evidence>
<dbReference type="RefSeq" id="XP_003865069.1">
    <property type="nucleotide sequence ID" value="XM_003865021.1"/>
</dbReference>
<evidence type="ECO:0000313" key="8">
    <source>
        <dbReference type="Proteomes" id="UP000274082"/>
    </source>
</evidence>
<dbReference type="VEuPathDB" id="TriTrypDB:LdCL_350054200"/>
<evidence type="ECO:0000313" key="9">
    <source>
        <dbReference type="Proteomes" id="UP000318447"/>
    </source>
</evidence>
<dbReference type="OMA" id="PLETHES"/>
<dbReference type="Proteomes" id="UP000318447">
    <property type="component" value="Unassembled WGS sequence"/>
</dbReference>
<dbReference type="Proteomes" id="UP000601710">
    <property type="component" value="Chromosome 35"/>
</dbReference>
<reference evidence="3" key="8">
    <citation type="submission" date="2020-06" db="EMBL/GenBank/DDBJ databases">
        <authorList>
            <person name="Camacho E."/>
            <person name="Gonzalez-de la Fuente S."/>
            <person name="Rastrojo A."/>
            <person name="Peiro-Pastor R."/>
            <person name="Solana JC."/>
            <person name="Tabera L."/>
            <person name="Gamarro F."/>
            <person name="Carrasco-Ramiro F."/>
            <person name="Requena JM."/>
            <person name="Aguado B."/>
        </authorList>
    </citation>
    <scope>NUCLEOTIDE SEQUENCE</scope>
</reference>
<reference evidence="2 8" key="4">
    <citation type="journal article" date="2018" name="Sci. Rep.">
        <title>A complete Leishmania donovani reference genome identifies novel genetic variations associated with virulence.</title>
        <authorList>
            <person name="Lypaczewski P."/>
            <person name="Hoshizaki J."/>
            <person name="Zhang W.-W."/>
            <person name="McCall L.-I."/>
            <person name="Torcivia-Rodriguez J."/>
            <person name="Simonyan V."/>
            <person name="Kaur A."/>
            <person name="Dewar K."/>
            <person name="Matlashewski G."/>
        </authorList>
    </citation>
    <scope>NUCLEOTIDE SEQUENCE [LARGE SCALE GENOMIC DNA]</scope>
    <source>
        <strain evidence="2 8">LdCL</strain>
    </source>
</reference>
<evidence type="ECO:0000313" key="3">
    <source>
        <dbReference type="EMBL" id="CAC5434513.1"/>
    </source>
</evidence>
<reference evidence="10" key="5">
    <citation type="submission" date="2019-02" db="EMBL/GenBank/DDBJ databases">
        <title>FDA dAtabase for Regulatory Grade micrObial Sequences (FDA-ARGOS): Supporting development and validation of Infectious Disease Dx tests.</title>
        <authorList>
            <person name="Duncan R."/>
            <person name="Fisher C."/>
            <person name="Tallon L."/>
            <person name="Sadzewicz L."/>
            <person name="Sengamalay N."/>
            <person name="Ott S."/>
            <person name="Godinez A."/>
            <person name="Nagaraj S."/>
            <person name="Vavikolanu K."/>
            <person name="Vyas G."/>
            <person name="Nadendla S."/>
            <person name="Aluvathingal J."/>
            <person name="Sichtig H."/>
        </authorList>
    </citation>
    <scope>NUCLEOTIDE SEQUENCE [LARGE SCALE GENOMIC DNA]</scope>
    <source>
        <strain evidence="10">FDAARGOS_360</strain>
    </source>
</reference>
<proteinExistence type="predicted"/>
<name>A0A3S7XA15_LEIDO</name>
<evidence type="ECO:0000313" key="5">
    <source>
        <dbReference type="EMBL" id="TPP44742.1"/>
    </source>
</evidence>
<reference evidence="7" key="3">
    <citation type="submission" date="2011-02" db="EMBL/GenBank/DDBJ databases">
        <title>Whole genome sequencing of Leishmania donovani clinical lines reveals dynamic variation related to drug resistance.</title>
        <authorList>
            <person name="Downing T."/>
            <person name="Imamura H."/>
            <person name="Sanders M."/>
            <person name="Decuypere S."/>
            <person name="Hertz-Fowler C."/>
            <person name="Clark T.G."/>
            <person name="Rijal S."/>
            <person name="Sundar S."/>
            <person name="Quail M.A."/>
            <person name="De Doncker S."/>
            <person name="Maes I."/>
            <person name="Vanaerschot M."/>
            <person name="Stark O."/>
            <person name="Schonian G."/>
            <person name="Dujardin J.C."/>
            <person name="Berriman M."/>
        </authorList>
    </citation>
    <scope>NUCLEOTIDE SEQUENCE [LARGE SCALE GENOMIC DNA]</scope>
    <source>
        <strain evidence="7">BPK282A1</strain>
    </source>
</reference>
<feature type="compositionally biased region" description="Basic and acidic residues" evidence="1">
    <location>
        <begin position="1"/>
        <end position="60"/>
    </location>
</feature>
<dbReference type="KEGG" id="ldo:LDBPK_354920"/>
<dbReference type="OrthoDB" id="275379at2759"/>
<dbReference type="Proteomes" id="UP000318821">
    <property type="component" value="Unassembled WGS sequence"/>
</dbReference>
<dbReference type="Proteomes" id="UP000008980">
    <property type="component" value="Chromosome 35"/>
</dbReference>
<gene>
    <name evidence="6" type="ORF">CGC20_14330</name>
    <name evidence="5" type="ORF">CGC21_7875</name>
    <name evidence="4" type="ORF">LDBPK_354920</name>
    <name evidence="2" type="ORF">LdCL_350054200</name>
    <name evidence="3" type="ORF">LDHU3_35.6450</name>
</gene>
<dbReference type="VEuPathDB" id="TriTrypDB:LdBPK_354920.1"/>
<dbReference type="VEuPathDB" id="TriTrypDB:LDHU3_35.6450"/>
<reference evidence="4 7" key="1">
    <citation type="journal article" date="2011" name="Genome Res.">
        <title>Whole genome sequencing of multiple Leishmania donovani clinical isolates provides insights into population structure and mechanisms of drug resistance.</title>
        <authorList>
            <person name="Downing T."/>
            <person name="Imamura H."/>
            <person name="Decuypere S."/>
            <person name="Clark T.G."/>
            <person name="Coombs G.H."/>
            <person name="Cotton J.A."/>
            <person name="Hilley J.D."/>
            <person name="de Doncker S."/>
            <person name="Maes I."/>
            <person name="Mottram J.C."/>
            <person name="Quail M.A."/>
            <person name="Rijal S."/>
            <person name="Sanders M."/>
            <person name="Schonian G."/>
            <person name="Stark O."/>
            <person name="Sundar S."/>
            <person name="Vanaerschot M."/>
            <person name="Hertz-Fowler C."/>
            <person name="Dujardin J.C."/>
            <person name="Berriman M."/>
        </authorList>
    </citation>
    <scope>NUCLEOTIDE SEQUENCE [LARGE SCALE GENOMIC DNA]</scope>
    <source>
        <strain evidence="4 7">BPK282A1</strain>
    </source>
</reference>
<dbReference type="EMBL" id="LR812655">
    <property type="protein sequence ID" value="CAC5434513.1"/>
    <property type="molecule type" value="Genomic_DNA"/>
</dbReference>
<dbReference type="Proteomes" id="UP000274082">
    <property type="component" value="Chromosome 35"/>
</dbReference>
<protein>
    <submittedName>
        <fullName evidence="2">Archaic translocase outer mitochondrial membrane 40, putative</fullName>
    </submittedName>
    <submittedName>
        <fullName evidence="3">Archaic_translocase_outer_mitochondrial_membrane_ 40_putative/GeneDB:LmjF.35.4860</fullName>
    </submittedName>
</protein>
<keyword evidence="8" id="KW-1185">Reference proteome</keyword>
<dbReference type="AlphaFoldDB" id="A0A3S7XA15"/>
<evidence type="ECO:0000313" key="6">
    <source>
        <dbReference type="EMBL" id="TPP47852.1"/>
    </source>
</evidence>
<dbReference type="EMBL" id="RHLC01000003">
    <property type="protein sequence ID" value="TPP44742.1"/>
    <property type="molecule type" value="Genomic_DNA"/>
</dbReference>
<accession>A0A3S7XA15</accession>
<evidence type="ECO:0000313" key="2">
    <source>
        <dbReference type="EMBL" id="AYU83291.1"/>
    </source>
</evidence>
<sequence length="349" mass="38588">MLKEWLRGSSNEAEKPAEEKKPVSRMVVDAEKPLETRESAASKRREAYEKKLAESAKEGPPHPSKMITYDGIFRKAQGVLLEGNNNEIQEGITLNIARNAQNAMISTKWTLVNPQMSHWEVNLQMNGFSDIVAASWNTLNRYQLMYQRVSSTGAMLVTQFMAQKQGGMSQGTVFAMMQYPWRFGGCTQVQYVKDQSLGLSHVQRLIRGVHVGTNLTVEPATHNSYLSHAISLTTAKRDAGFMAEMTPSKGTWKLAATAFDWAMNMDAAIELEYMEGRDGMKSALNVGCRKSFVGGAQLTTSLLGFSMAKVNLDLPFGGEVPGANQLRLTFNCQYDIHAGALKQGLIFTA</sequence>
<accession>E9BT11</accession>
<reference evidence="9" key="6">
    <citation type="submission" date="2019-02" db="EMBL/GenBank/DDBJ databases">
        <title>FDA dAtabase for Regulatory Grade micrObial Sequences (FDA-ARGOS): Supporting development and validation of Infectious Disease Dx tests.</title>
        <authorList>
            <person name="Duncan R."/>
            <person name="Fisher C."/>
            <person name="Tallon L."/>
            <person name="Sadzewicz L."/>
            <person name="Sengamalay N."/>
            <person name="Ott S."/>
            <person name="Godinez A."/>
            <person name="Nagaraj S."/>
            <person name="Vavikolanu K."/>
            <person name="Nadendla S."/>
            <person name="Aluvathingal J."/>
            <person name="Sichtig H."/>
        </authorList>
    </citation>
    <scope>NUCLEOTIDE SEQUENCE [LARGE SCALE GENOMIC DNA]</scope>
    <source>
        <strain evidence="9">FDAARGOS_361</strain>
    </source>
</reference>